<evidence type="ECO:0000313" key="3">
    <source>
        <dbReference type="Proteomes" id="UP001341840"/>
    </source>
</evidence>
<evidence type="ECO:0000256" key="1">
    <source>
        <dbReference type="SAM" id="MobiDB-lite"/>
    </source>
</evidence>
<accession>A0ABU6W9Z6</accession>
<comment type="caution">
    <text evidence="2">The sequence shown here is derived from an EMBL/GenBank/DDBJ whole genome shotgun (WGS) entry which is preliminary data.</text>
</comment>
<keyword evidence="3" id="KW-1185">Reference proteome</keyword>
<proteinExistence type="predicted"/>
<name>A0ABU6W9Z6_9FABA</name>
<dbReference type="Proteomes" id="UP001341840">
    <property type="component" value="Unassembled WGS sequence"/>
</dbReference>
<feature type="region of interest" description="Disordered" evidence="1">
    <location>
        <begin position="1"/>
        <end position="36"/>
    </location>
</feature>
<protein>
    <submittedName>
        <fullName evidence="2">Uncharacterized protein</fullName>
    </submittedName>
</protein>
<gene>
    <name evidence="2" type="ORF">PIB30_030741</name>
</gene>
<dbReference type="EMBL" id="JASCZI010181372">
    <property type="protein sequence ID" value="MED6182662.1"/>
    <property type="molecule type" value="Genomic_DNA"/>
</dbReference>
<sequence>MKSTTAALVKIAGSGPRQQHPSRRRTPSHRTSQRLPQPLVAAPAAVTRISNPLEASCPCSPEALSSSSRRNYWIFEQEDVPAHQVLVSGMKLVEEIFSNP</sequence>
<evidence type="ECO:0000313" key="2">
    <source>
        <dbReference type="EMBL" id="MED6182662.1"/>
    </source>
</evidence>
<reference evidence="2 3" key="1">
    <citation type="journal article" date="2023" name="Plants (Basel)">
        <title>Bridging the Gap: Combining Genomics and Transcriptomics Approaches to Understand Stylosanthes scabra, an Orphan Legume from the Brazilian Caatinga.</title>
        <authorList>
            <person name="Ferreira-Neto J.R.C."/>
            <person name="da Silva M.D."/>
            <person name="Binneck E."/>
            <person name="de Melo N.F."/>
            <person name="da Silva R.H."/>
            <person name="de Melo A.L.T.M."/>
            <person name="Pandolfi V."/>
            <person name="Bustamante F.O."/>
            <person name="Brasileiro-Vidal A.C."/>
            <person name="Benko-Iseppon A.M."/>
        </authorList>
    </citation>
    <scope>NUCLEOTIDE SEQUENCE [LARGE SCALE GENOMIC DNA]</scope>
    <source>
        <tissue evidence="2">Leaves</tissue>
    </source>
</reference>
<feature type="compositionally biased region" description="Basic residues" evidence="1">
    <location>
        <begin position="20"/>
        <end position="32"/>
    </location>
</feature>
<organism evidence="2 3">
    <name type="scientific">Stylosanthes scabra</name>
    <dbReference type="NCBI Taxonomy" id="79078"/>
    <lineage>
        <taxon>Eukaryota</taxon>
        <taxon>Viridiplantae</taxon>
        <taxon>Streptophyta</taxon>
        <taxon>Embryophyta</taxon>
        <taxon>Tracheophyta</taxon>
        <taxon>Spermatophyta</taxon>
        <taxon>Magnoliopsida</taxon>
        <taxon>eudicotyledons</taxon>
        <taxon>Gunneridae</taxon>
        <taxon>Pentapetalae</taxon>
        <taxon>rosids</taxon>
        <taxon>fabids</taxon>
        <taxon>Fabales</taxon>
        <taxon>Fabaceae</taxon>
        <taxon>Papilionoideae</taxon>
        <taxon>50 kb inversion clade</taxon>
        <taxon>dalbergioids sensu lato</taxon>
        <taxon>Dalbergieae</taxon>
        <taxon>Pterocarpus clade</taxon>
        <taxon>Stylosanthes</taxon>
    </lineage>
</organism>